<accession>A0ABT7DTJ3</accession>
<dbReference type="EMBL" id="JARRAF010000004">
    <property type="protein sequence ID" value="MDK2123375.1"/>
    <property type="molecule type" value="Genomic_DNA"/>
</dbReference>
<protein>
    <submittedName>
        <fullName evidence="1">Uncharacterized protein</fullName>
    </submittedName>
</protein>
<dbReference type="RefSeq" id="WP_284099665.1">
    <property type="nucleotide sequence ID" value="NZ_JARRAF010000004.1"/>
</dbReference>
<comment type="caution">
    <text evidence="1">The sequence shown here is derived from an EMBL/GenBank/DDBJ whole genome shotgun (WGS) entry which is preliminary data.</text>
</comment>
<dbReference type="Proteomes" id="UP001172778">
    <property type="component" value="Unassembled WGS sequence"/>
</dbReference>
<organism evidence="1 2">
    <name type="scientific">Parachitinimonas caeni</name>
    <dbReference type="NCBI Taxonomy" id="3031301"/>
    <lineage>
        <taxon>Bacteria</taxon>
        <taxon>Pseudomonadati</taxon>
        <taxon>Pseudomonadota</taxon>
        <taxon>Betaproteobacteria</taxon>
        <taxon>Neisseriales</taxon>
        <taxon>Chitinibacteraceae</taxon>
        <taxon>Parachitinimonas</taxon>
    </lineage>
</organism>
<reference evidence="1" key="1">
    <citation type="submission" date="2023-03" db="EMBL/GenBank/DDBJ databases">
        <title>Chitinimonas shenzhenensis gen. nov., sp. nov., a novel member of family Burkholderiaceae isolated from activated sludge collected in Shen Zhen, China.</title>
        <authorList>
            <person name="Wang X."/>
        </authorList>
    </citation>
    <scope>NUCLEOTIDE SEQUENCE</scope>
    <source>
        <strain evidence="1">DQS-5</strain>
    </source>
</reference>
<keyword evidence="2" id="KW-1185">Reference proteome</keyword>
<evidence type="ECO:0000313" key="2">
    <source>
        <dbReference type="Proteomes" id="UP001172778"/>
    </source>
</evidence>
<evidence type="ECO:0000313" key="1">
    <source>
        <dbReference type="EMBL" id="MDK2123375.1"/>
    </source>
</evidence>
<sequence length="217" mass="23687">MAVLHFAYLFDPVAFGHQIHAGLTQGGTTALRHMAQAALATRHDTIKEVLQVLRFDESWLGEDADECDRAEKWLLLMLAARLTKTTSLGRAGQTPHHLQLPTLLAEAKLPPAVVQRLLRGEPLHSLLHAQGLATLAMQLPALDDYGGWLSPAQARDLRQILINAAPNRTITVPPPYPLPSESDESFAAKAACQAWTTAITMLDTAIHTQSALFLILD</sequence>
<proteinExistence type="predicted"/>
<gene>
    <name evidence="1" type="ORF">PZA18_04835</name>
</gene>
<name>A0ABT7DTJ3_9NEIS</name>